<feature type="topological domain" description="Periplasmic" evidence="7">
    <location>
        <begin position="1"/>
        <end position="6"/>
    </location>
</feature>
<feature type="topological domain" description="Cytoplasmic" evidence="7">
    <location>
        <begin position="31"/>
        <end position="270"/>
    </location>
</feature>
<dbReference type="Gene3D" id="1.10.3680.10">
    <property type="entry name" value="TerB-like"/>
    <property type="match status" value="1"/>
</dbReference>
<dbReference type="PROSITE" id="PS50076">
    <property type="entry name" value="DNAJ_2"/>
    <property type="match status" value="1"/>
</dbReference>
<dbReference type="NCBIfam" id="NF006948">
    <property type="entry name" value="PRK09430.1"/>
    <property type="match status" value="1"/>
</dbReference>
<feature type="domain" description="J" evidence="9">
    <location>
        <begin position="204"/>
        <end position="268"/>
    </location>
</feature>
<dbReference type="EMBL" id="CP011126">
    <property type="protein sequence ID" value="AKQ33179.1"/>
    <property type="molecule type" value="Genomic_DNA"/>
</dbReference>
<evidence type="ECO:0000313" key="11">
    <source>
        <dbReference type="Proteomes" id="UP000063965"/>
    </source>
</evidence>
<dbReference type="Proteomes" id="UP000063965">
    <property type="component" value="Chromosome"/>
</dbReference>
<dbReference type="SMART" id="SM00271">
    <property type="entry name" value="DnaJ"/>
    <property type="match status" value="1"/>
</dbReference>
<evidence type="ECO:0000256" key="6">
    <source>
        <dbReference type="ARBA" id="ARBA00023186"/>
    </source>
</evidence>
<dbReference type="CDD" id="cd07316">
    <property type="entry name" value="terB_like_DjlA"/>
    <property type="match status" value="1"/>
</dbReference>
<keyword evidence="5 7" id="KW-0472">Membrane</keyword>
<evidence type="ECO:0000256" key="5">
    <source>
        <dbReference type="ARBA" id="ARBA00023136"/>
    </source>
</evidence>
<dbReference type="InterPro" id="IPR007791">
    <property type="entry name" value="DjlA_N"/>
</dbReference>
<keyword evidence="3 7" id="KW-0812">Transmembrane</keyword>
<keyword evidence="11" id="KW-1185">Reference proteome</keyword>
<dbReference type="PRINTS" id="PR00625">
    <property type="entry name" value="JDOMAIN"/>
</dbReference>
<dbReference type="Gene3D" id="1.10.287.110">
    <property type="entry name" value="DnaJ domain"/>
    <property type="match status" value="1"/>
</dbReference>
<evidence type="ECO:0000256" key="2">
    <source>
        <dbReference type="ARBA" id="ARBA00022519"/>
    </source>
</evidence>
<evidence type="ECO:0000256" key="4">
    <source>
        <dbReference type="ARBA" id="ARBA00022989"/>
    </source>
</evidence>
<name>A0ABN4HP80_9COXI</name>
<keyword evidence="6 7" id="KW-0143">Chaperone</keyword>
<accession>A0ABN4HP80</accession>
<organism evidence="10 11">
    <name type="scientific">Candidatus Coxiella mudrowiae</name>
    <dbReference type="NCBI Taxonomy" id="2054173"/>
    <lineage>
        <taxon>Bacteria</taxon>
        <taxon>Pseudomonadati</taxon>
        <taxon>Pseudomonadota</taxon>
        <taxon>Gammaproteobacteria</taxon>
        <taxon>Legionellales</taxon>
        <taxon>Coxiellaceae</taxon>
        <taxon>Coxiella</taxon>
    </lineage>
</organism>
<comment type="subunit">
    <text evidence="7">Homodimer.</text>
</comment>
<sequence length="270" mass="31242">MNWTGKIIGMLLGFFLAGPVGFIAGLIFGHIIFDQGWFRQWLQSVSSSCSSQTKVQEVFFNTTFRVMGFVAKSDGRVSENEIRQARHVMQQMGLDDNMKREAIRLFTEGKQPNFNLGVVLNQLGNTCLFQPTLLRMFLEIQIQMAYADGGWISEYKRQVLQYICERLEINGFQYYQFEQRFQAEQNYKRYHQKSPSNPHSHLNDAYKILGLTMSATNSEIKKTYRRLMSQHHPDKLMAKGLPPEMIKVATQKTQKIKNAYEQIRKASGMA</sequence>
<dbReference type="InterPro" id="IPR001623">
    <property type="entry name" value="DnaJ_domain"/>
</dbReference>
<dbReference type="HAMAP" id="MF_01153">
    <property type="entry name" value="DjlA"/>
    <property type="match status" value="1"/>
</dbReference>
<gene>
    <name evidence="7 10" type="primary">djlA</name>
    <name evidence="10" type="ORF">CleRT_00930</name>
</gene>
<dbReference type="CDD" id="cd06257">
    <property type="entry name" value="DnaJ"/>
    <property type="match status" value="1"/>
</dbReference>
<evidence type="ECO:0000256" key="1">
    <source>
        <dbReference type="ARBA" id="ARBA00022475"/>
    </source>
</evidence>
<dbReference type="InterPro" id="IPR029024">
    <property type="entry name" value="TerB-like"/>
</dbReference>
<comment type="subcellular location">
    <subcellularLocation>
        <location evidence="7">Cell inner membrane</location>
        <topology evidence="7">Single-pass type III membrane protein</topology>
    </subcellularLocation>
</comment>
<evidence type="ECO:0000256" key="7">
    <source>
        <dbReference type="HAMAP-Rule" id="MF_01153"/>
    </source>
</evidence>
<comment type="domain">
    <text evidence="7">The transmembrane domain is a dimerization domain.</text>
</comment>
<evidence type="ECO:0000259" key="9">
    <source>
        <dbReference type="PROSITE" id="PS50076"/>
    </source>
</evidence>
<dbReference type="RefSeq" id="WP_048874788.1">
    <property type="nucleotide sequence ID" value="NZ_CP011126.1"/>
</dbReference>
<dbReference type="Pfam" id="PF05099">
    <property type="entry name" value="TerB"/>
    <property type="match status" value="1"/>
</dbReference>
<feature type="transmembrane region" description="Helical" evidence="8">
    <location>
        <begin position="7"/>
        <end position="33"/>
    </location>
</feature>
<dbReference type="InterPro" id="IPR036869">
    <property type="entry name" value="J_dom_sf"/>
</dbReference>
<dbReference type="Pfam" id="PF00226">
    <property type="entry name" value="DnaJ"/>
    <property type="match status" value="1"/>
</dbReference>
<keyword evidence="2 7" id="KW-0997">Cell inner membrane</keyword>
<dbReference type="InterPro" id="IPR023749">
    <property type="entry name" value="DjlA"/>
</dbReference>
<evidence type="ECO:0000313" key="10">
    <source>
        <dbReference type="EMBL" id="AKQ33179.1"/>
    </source>
</evidence>
<keyword evidence="4 7" id="KW-1133">Transmembrane helix</keyword>
<dbReference type="PANTHER" id="PTHR24074">
    <property type="entry name" value="CO-CHAPERONE PROTEIN DJLA"/>
    <property type="match status" value="1"/>
</dbReference>
<keyword evidence="1 7" id="KW-1003">Cell membrane</keyword>
<reference evidence="10 11" key="1">
    <citation type="journal article" date="2015" name="Genome Biol. Evol.">
        <title>Distinctive Genome Reduction Rates Revealed by Genomic Analyses of Two Coxiella-Like Endosymbionts in Ticks.</title>
        <authorList>
            <person name="Gottlieb Y."/>
            <person name="Lalzar I."/>
            <person name="Klasson L."/>
        </authorList>
    </citation>
    <scope>NUCLEOTIDE SEQUENCE [LARGE SCALE GENOMIC DNA]</scope>
    <source>
        <strain evidence="10 11">CRt</strain>
    </source>
</reference>
<evidence type="ECO:0000256" key="3">
    <source>
        <dbReference type="ARBA" id="ARBA00022692"/>
    </source>
</evidence>
<protein>
    <recommendedName>
        <fullName evidence="7">Co-chaperone protein DjlA</fullName>
    </recommendedName>
</protein>
<dbReference type="SUPFAM" id="SSF46565">
    <property type="entry name" value="Chaperone J-domain"/>
    <property type="match status" value="1"/>
</dbReference>
<evidence type="ECO:0000256" key="8">
    <source>
        <dbReference type="SAM" id="Phobius"/>
    </source>
</evidence>
<proteinExistence type="inferred from homology"/>
<dbReference type="InterPro" id="IPR050817">
    <property type="entry name" value="DjlA_DnaK_co-chaperone"/>
</dbReference>
<comment type="function">
    <text evidence="7">Regulatory DnaK co-chaperone. Direct interaction between DnaK and DjlA is needed for the induction of the wcaABCDE operon, involved in the synthesis of a colanic acid polysaccharide capsule, possibly through activation of the RcsB/RcsC phosphotransfer signaling pathway. The colanic acid capsule may help the bacterium survive conditions outside the host.</text>
</comment>